<evidence type="ECO:0000313" key="2">
    <source>
        <dbReference type="EMBL" id="GBE60619.1"/>
    </source>
</evidence>
<dbReference type="InterPro" id="IPR002478">
    <property type="entry name" value="PUA"/>
</dbReference>
<protein>
    <submittedName>
        <fullName evidence="2">Cell cycle regulator, putative</fullName>
    </submittedName>
</protein>
<gene>
    <name evidence="2" type="ORF">BOVATA_021120</name>
</gene>
<dbReference type="InterPro" id="IPR015947">
    <property type="entry name" value="PUA-like_sf"/>
</dbReference>
<sequence>MARKFSTEDIVSQNLIKSSVQRSIKLALTSFLCSGVPSTRCCRKGGKLFWQNDPEMMPKMQVDKGALKFILRGSNVMCPGLTSEGGAMDDVNRGEVVVGLTWRASPTPNSR</sequence>
<comment type="caution">
    <text evidence="2">The sequence shown here is derived from an EMBL/GenBank/DDBJ whole genome shotgun (WGS) entry which is preliminary data.</text>
</comment>
<proteinExistence type="predicted"/>
<dbReference type="EMBL" id="BDSA01000002">
    <property type="protein sequence ID" value="GBE60619.1"/>
    <property type="molecule type" value="Genomic_DNA"/>
</dbReference>
<dbReference type="PROSITE" id="PS50890">
    <property type="entry name" value="PUA"/>
    <property type="match status" value="1"/>
</dbReference>
<dbReference type="RefSeq" id="XP_028866862.1">
    <property type="nucleotide sequence ID" value="XM_029011029.1"/>
</dbReference>
<dbReference type="PANTHER" id="PTHR22798:SF0">
    <property type="entry name" value="MALIGNANT T-CELL-AMPLIFIED SEQUENCE 1"/>
    <property type="match status" value="1"/>
</dbReference>
<dbReference type="PANTHER" id="PTHR22798">
    <property type="entry name" value="MCT-1 PROTEIN"/>
    <property type="match status" value="1"/>
</dbReference>
<dbReference type="InterPro" id="IPR016437">
    <property type="entry name" value="MCT-1/Tma20"/>
</dbReference>
<keyword evidence="3" id="KW-1185">Reference proteome</keyword>
<evidence type="ECO:0000313" key="3">
    <source>
        <dbReference type="Proteomes" id="UP000236319"/>
    </source>
</evidence>
<feature type="domain" description="PUA" evidence="1">
    <location>
        <begin position="58"/>
        <end position="98"/>
    </location>
</feature>
<accession>A0A2H6KCD6</accession>
<dbReference type="GO" id="GO:0001731">
    <property type="term" value="P:formation of translation preinitiation complex"/>
    <property type="evidence" value="ECO:0007669"/>
    <property type="project" value="TreeGrafter"/>
</dbReference>
<dbReference type="GO" id="GO:0003723">
    <property type="term" value="F:RNA binding"/>
    <property type="evidence" value="ECO:0007669"/>
    <property type="project" value="InterPro"/>
</dbReference>
<evidence type="ECO:0000259" key="1">
    <source>
        <dbReference type="Pfam" id="PF01472"/>
    </source>
</evidence>
<dbReference type="OrthoDB" id="10249667at2759"/>
<dbReference type="Pfam" id="PF01472">
    <property type="entry name" value="PUA"/>
    <property type="match status" value="1"/>
</dbReference>
<dbReference type="NCBIfam" id="TIGR00451">
    <property type="entry name" value="unchar_dom_2"/>
    <property type="match status" value="1"/>
</dbReference>
<dbReference type="GeneID" id="39874389"/>
<dbReference type="Gene3D" id="2.30.130.10">
    <property type="entry name" value="PUA domain"/>
    <property type="match status" value="1"/>
</dbReference>
<dbReference type="InterPro" id="IPR004521">
    <property type="entry name" value="Uncharacterised_CHP00451"/>
</dbReference>
<dbReference type="SUPFAM" id="SSF88697">
    <property type="entry name" value="PUA domain-like"/>
    <property type="match status" value="1"/>
</dbReference>
<organism evidence="2 3">
    <name type="scientific">Babesia ovata</name>
    <dbReference type="NCBI Taxonomy" id="189622"/>
    <lineage>
        <taxon>Eukaryota</taxon>
        <taxon>Sar</taxon>
        <taxon>Alveolata</taxon>
        <taxon>Apicomplexa</taxon>
        <taxon>Aconoidasida</taxon>
        <taxon>Piroplasmida</taxon>
        <taxon>Babesiidae</taxon>
        <taxon>Babesia</taxon>
    </lineage>
</organism>
<dbReference type="Proteomes" id="UP000236319">
    <property type="component" value="Unassembled WGS sequence"/>
</dbReference>
<name>A0A2H6KCD6_9APIC</name>
<dbReference type="VEuPathDB" id="PiroplasmaDB:BOVATA_021120"/>
<dbReference type="InterPro" id="IPR036974">
    <property type="entry name" value="PUA_sf"/>
</dbReference>
<dbReference type="AlphaFoldDB" id="A0A2H6KCD6"/>
<reference evidence="2 3" key="1">
    <citation type="journal article" date="2017" name="BMC Genomics">
        <title>Whole-genome assembly of Babesia ovata and comparative genomics between closely related pathogens.</title>
        <authorList>
            <person name="Yamagishi J."/>
            <person name="Asada M."/>
            <person name="Hakimi H."/>
            <person name="Tanaka T.Q."/>
            <person name="Sugimoto C."/>
            <person name="Kawazu S."/>
        </authorList>
    </citation>
    <scope>NUCLEOTIDE SEQUENCE [LARGE SCALE GENOMIC DNA]</scope>
    <source>
        <strain evidence="2 3">Miyake</strain>
    </source>
</reference>